<feature type="transmembrane region" description="Helical" evidence="5">
    <location>
        <begin position="258"/>
        <end position="277"/>
    </location>
</feature>
<dbReference type="OrthoDB" id="3561359at2759"/>
<evidence type="ECO:0000313" key="7">
    <source>
        <dbReference type="EMBL" id="KDQ64285.1"/>
    </source>
</evidence>
<evidence type="ECO:0000256" key="3">
    <source>
        <dbReference type="ARBA" id="ARBA00022989"/>
    </source>
</evidence>
<dbReference type="PANTHER" id="PTHR23502:SF7">
    <property type="entry name" value="DRUG_PROTON ANTIPORTER YHK8-RELATED"/>
    <property type="match status" value="1"/>
</dbReference>
<gene>
    <name evidence="7" type="ORF">JAAARDRAFT_52255</name>
</gene>
<evidence type="ECO:0000313" key="8">
    <source>
        <dbReference type="Proteomes" id="UP000027265"/>
    </source>
</evidence>
<dbReference type="SUPFAM" id="SSF103473">
    <property type="entry name" value="MFS general substrate transporter"/>
    <property type="match status" value="1"/>
</dbReference>
<dbReference type="EMBL" id="KL197709">
    <property type="protein sequence ID" value="KDQ64285.1"/>
    <property type="molecule type" value="Genomic_DNA"/>
</dbReference>
<dbReference type="CDD" id="cd17323">
    <property type="entry name" value="MFS_Tpo1_MDR_like"/>
    <property type="match status" value="1"/>
</dbReference>
<dbReference type="InterPro" id="IPR011701">
    <property type="entry name" value="MFS"/>
</dbReference>
<feature type="transmembrane region" description="Helical" evidence="5">
    <location>
        <begin position="365"/>
        <end position="389"/>
    </location>
</feature>
<keyword evidence="2 5" id="KW-0812">Transmembrane</keyword>
<dbReference type="STRING" id="933084.A0A067QDP1"/>
<evidence type="ECO:0000259" key="6">
    <source>
        <dbReference type="PROSITE" id="PS50850"/>
    </source>
</evidence>
<feature type="transmembrane region" description="Helical" evidence="5">
    <location>
        <begin position="24"/>
        <end position="45"/>
    </location>
</feature>
<dbReference type="InterPro" id="IPR020846">
    <property type="entry name" value="MFS_dom"/>
</dbReference>
<feature type="transmembrane region" description="Helical" evidence="5">
    <location>
        <begin position="117"/>
        <end position="139"/>
    </location>
</feature>
<dbReference type="InParanoid" id="A0A067QDP1"/>
<accession>A0A067QDP1</accession>
<feature type="transmembrane region" description="Helical" evidence="5">
    <location>
        <begin position="396"/>
        <end position="419"/>
    </location>
</feature>
<keyword evidence="4 5" id="KW-0472">Membrane</keyword>
<dbReference type="PROSITE" id="PS50850">
    <property type="entry name" value="MFS"/>
    <property type="match status" value="1"/>
</dbReference>
<feature type="transmembrane region" description="Helical" evidence="5">
    <location>
        <begin position="431"/>
        <end position="450"/>
    </location>
</feature>
<reference evidence="8" key="1">
    <citation type="journal article" date="2014" name="Proc. Natl. Acad. Sci. U.S.A.">
        <title>Extensive sampling of basidiomycete genomes demonstrates inadequacy of the white-rot/brown-rot paradigm for wood decay fungi.</title>
        <authorList>
            <person name="Riley R."/>
            <person name="Salamov A.A."/>
            <person name="Brown D.W."/>
            <person name="Nagy L.G."/>
            <person name="Floudas D."/>
            <person name="Held B.W."/>
            <person name="Levasseur A."/>
            <person name="Lombard V."/>
            <person name="Morin E."/>
            <person name="Otillar R."/>
            <person name="Lindquist E.A."/>
            <person name="Sun H."/>
            <person name="LaButti K.M."/>
            <person name="Schmutz J."/>
            <person name="Jabbour D."/>
            <person name="Luo H."/>
            <person name="Baker S.E."/>
            <person name="Pisabarro A.G."/>
            <person name="Walton J.D."/>
            <person name="Blanchette R.A."/>
            <person name="Henrissat B."/>
            <person name="Martin F."/>
            <person name="Cullen D."/>
            <person name="Hibbett D.S."/>
            <person name="Grigoriev I.V."/>
        </authorList>
    </citation>
    <scope>NUCLEOTIDE SEQUENCE [LARGE SCALE GENOMIC DNA]</scope>
    <source>
        <strain evidence="8">MUCL 33604</strain>
    </source>
</reference>
<dbReference type="GO" id="GO:0005886">
    <property type="term" value="C:plasma membrane"/>
    <property type="evidence" value="ECO:0007669"/>
    <property type="project" value="TreeGrafter"/>
</dbReference>
<evidence type="ECO:0000256" key="1">
    <source>
        <dbReference type="ARBA" id="ARBA00004141"/>
    </source>
</evidence>
<dbReference type="Pfam" id="PF07690">
    <property type="entry name" value="MFS_1"/>
    <property type="match status" value="1"/>
</dbReference>
<dbReference type="GO" id="GO:0022857">
    <property type="term" value="F:transmembrane transporter activity"/>
    <property type="evidence" value="ECO:0007669"/>
    <property type="project" value="InterPro"/>
</dbReference>
<protein>
    <recommendedName>
        <fullName evidence="6">Major facilitator superfamily (MFS) profile domain-containing protein</fullName>
    </recommendedName>
</protein>
<feature type="transmembrane region" description="Helical" evidence="5">
    <location>
        <begin position="193"/>
        <end position="212"/>
    </location>
</feature>
<dbReference type="AlphaFoldDB" id="A0A067QDP1"/>
<dbReference type="Gene3D" id="1.20.1250.20">
    <property type="entry name" value="MFS general substrate transporter like domains"/>
    <property type="match status" value="1"/>
</dbReference>
<sequence>MKYKIVTRLEPEDDPKNFSTFRKWVIVLIVSSSALCVTCGSGVAPFTEKGIQRSFDISPIVSILSISLFSEGLAIGPLLLGPISEFYGRNAVYYASYSIFWLSTFPVAFAPNAAVHFIFRFLCGFAGSAFLSVAGGTISDLFADETLANPMAVYTLCPFIGPVLGPAISGYASLISLHLPWRWTYYVQLIWEFVQLVALLLFVPETFVPIILKRKAKALRKRTGNPIFDAAGSEEGNIFEAIVHSCIKPFHILVCEPMVLLLDLWDSLVLGILYLTFQAFPIIFETGHGYNMQSTGFTFLAFGFGMFLALTTQPFWNWLYRRQQAHYGGKPPPESRLEMGKVGGILIPISLLMMALTASPHITPILPIVASVPFGAGIAFLFTSTFTYLVAAYRPLAASVLASNAFLRLTFAAAFPLFAGQMFRALGSEGAIGLLAGLTALAAPLPFIFAKMGERLRMKSKFAVQ</sequence>
<dbReference type="HOGENOM" id="CLU_008455_11_5_1"/>
<feature type="transmembrane region" description="Helical" evidence="5">
    <location>
        <begin position="92"/>
        <end position="111"/>
    </location>
</feature>
<keyword evidence="8" id="KW-1185">Reference proteome</keyword>
<feature type="transmembrane region" description="Helical" evidence="5">
    <location>
        <begin position="151"/>
        <end position="173"/>
    </location>
</feature>
<evidence type="ECO:0000256" key="5">
    <source>
        <dbReference type="SAM" id="Phobius"/>
    </source>
</evidence>
<evidence type="ECO:0000256" key="2">
    <source>
        <dbReference type="ARBA" id="ARBA00022692"/>
    </source>
</evidence>
<feature type="transmembrane region" description="Helical" evidence="5">
    <location>
        <begin position="297"/>
        <end position="319"/>
    </location>
</feature>
<feature type="transmembrane region" description="Helical" evidence="5">
    <location>
        <begin position="340"/>
        <end position="359"/>
    </location>
</feature>
<keyword evidence="3 5" id="KW-1133">Transmembrane helix</keyword>
<dbReference type="FunFam" id="1.20.1250.20:FF:000082">
    <property type="entry name" value="MFS multidrug transporter, putative"/>
    <property type="match status" value="1"/>
</dbReference>
<comment type="subcellular location">
    <subcellularLocation>
        <location evidence="1">Membrane</location>
        <topology evidence="1">Multi-pass membrane protein</topology>
    </subcellularLocation>
</comment>
<feature type="transmembrane region" description="Helical" evidence="5">
    <location>
        <begin position="57"/>
        <end position="80"/>
    </location>
</feature>
<dbReference type="PANTHER" id="PTHR23502">
    <property type="entry name" value="MAJOR FACILITATOR SUPERFAMILY"/>
    <property type="match status" value="1"/>
</dbReference>
<proteinExistence type="predicted"/>
<organism evidence="7 8">
    <name type="scientific">Jaapia argillacea MUCL 33604</name>
    <dbReference type="NCBI Taxonomy" id="933084"/>
    <lineage>
        <taxon>Eukaryota</taxon>
        <taxon>Fungi</taxon>
        <taxon>Dikarya</taxon>
        <taxon>Basidiomycota</taxon>
        <taxon>Agaricomycotina</taxon>
        <taxon>Agaricomycetes</taxon>
        <taxon>Agaricomycetidae</taxon>
        <taxon>Jaapiales</taxon>
        <taxon>Jaapiaceae</taxon>
        <taxon>Jaapia</taxon>
    </lineage>
</organism>
<dbReference type="Proteomes" id="UP000027265">
    <property type="component" value="Unassembled WGS sequence"/>
</dbReference>
<feature type="domain" description="Major facilitator superfamily (MFS) profile" evidence="6">
    <location>
        <begin position="26"/>
        <end position="454"/>
    </location>
</feature>
<name>A0A067QDP1_9AGAM</name>
<evidence type="ECO:0000256" key="4">
    <source>
        <dbReference type="ARBA" id="ARBA00023136"/>
    </source>
</evidence>
<dbReference type="InterPro" id="IPR036259">
    <property type="entry name" value="MFS_trans_sf"/>
</dbReference>